<sequence>MPSPFLTAQWRNLLMINFEASPSLLQQYLPHRTELDTWNNTHYISLVGFLFQDTRVKGIPFPGHRTFEEVNLRFYVRYKDGAEWKRGVVFIKELVPKRLITFIANSLYGEKYATLPMRHSWQTPDTATLQVAYEWKAGTEWNYLKATAAAAPQAIAADSEAAFITDHYWGYTQLGIQKTSEYQVTHPQWRIHPITDYDYRCSAEILYGPAFAEALAQQPISALLAEGSAIAVMPGKQLRAAL</sequence>
<comment type="caution">
    <text evidence="1">The sequence shown here is derived from an EMBL/GenBank/DDBJ whole genome shotgun (WGS) entry which is preliminary data.</text>
</comment>
<accession>A0A5B2W0M0</accession>
<dbReference type="EMBL" id="VUOC01000001">
    <property type="protein sequence ID" value="KAA2245553.1"/>
    <property type="molecule type" value="Genomic_DNA"/>
</dbReference>
<keyword evidence="2" id="KW-1185">Reference proteome</keyword>
<dbReference type="Pfam" id="PF09844">
    <property type="entry name" value="DUF2071"/>
    <property type="match status" value="1"/>
</dbReference>
<proteinExistence type="predicted"/>
<reference evidence="1 2" key="2">
    <citation type="submission" date="2019-09" db="EMBL/GenBank/DDBJ databases">
        <authorList>
            <person name="Jin C."/>
        </authorList>
    </citation>
    <scope>NUCLEOTIDE SEQUENCE [LARGE SCALE GENOMIC DNA]</scope>
    <source>
        <strain evidence="1 2">BN140078</strain>
    </source>
</reference>
<organism evidence="1 2">
    <name type="scientific">Chitinophaga agrisoli</name>
    <dbReference type="NCBI Taxonomy" id="2607653"/>
    <lineage>
        <taxon>Bacteria</taxon>
        <taxon>Pseudomonadati</taxon>
        <taxon>Bacteroidota</taxon>
        <taxon>Chitinophagia</taxon>
        <taxon>Chitinophagales</taxon>
        <taxon>Chitinophagaceae</taxon>
        <taxon>Chitinophaga</taxon>
    </lineage>
</organism>
<dbReference type="AlphaFoldDB" id="A0A5B2W0M0"/>
<dbReference type="Proteomes" id="UP000324611">
    <property type="component" value="Unassembled WGS sequence"/>
</dbReference>
<evidence type="ECO:0000313" key="2">
    <source>
        <dbReference type="Proteomes" id="UP000324611"/>
    </source>
</evidence>
<protein>
    <submittedName>
        <fullName evidence="1">DUF2071 domain-containing protein</fullName>
    </submittedName>
</protein>
<gene>
    <name evidence="1" type="ORF">F0L74_06245</name>
</gene>
<dbReference type="InterPro" id="IPR018644">
    <property type="entry name" value="DUF2071"/>
</dbReference>
<evidence type="ECO:0000313" key="1">
    <source>
        <dbReference type="EMBL" id="KAA2245553.1"/>
    </source>
</evidence>
<dbReference type="PANTHER" id="PTHR39186">
    <property type="entry name" value="DUF2071 FAMILY PROTEIN"/>
    <property type="match status" value="1"/>
</dbReference>
<name>A0A5B2W0M0_9BACT</name>
<dbReference type="RefSeq" id="WP_149836943.1">
    <property type="nucleotide sequence ID" value="NZ_VUOC01000001.1"/>
</dbReference>
<dbReference type="PANTHER" id="PTHR39186:SF1">
    <property type="entry name" value="DUF2071 DOMAIN-CONTAINING PROTEIN"/>
    <property type="match status" value="1"/>
</dbReference>
<reference evidence="1 2" key="1">
    <citation type="submission" date="2019-09" db="EMBL/GenBank/DDBJ databases">
        <title>Chitinophaga ginsengihumi sp. nov., isolated from soil of ginseng rhizosphere.</title>
        <authorList>
            <person name="Lee J."/>
        </authorList>
    </citation>
    <scope>NUCLEOTIDE SEQUENCE [LARGE SCALE GENOMIC DNA]</scope>
    <source>
        <strain evidence="1 2">BN140078</strain>
    </source>
</reference>